<accession>A0A8X6K9P8</accession>
<proteinExistence type="predicted"/>
<evidence type="ECO:0000313" key="1">
    <source>
        <dbReference type="EMBL" id="GFQ69545.1"/>
    </source>
</evidence>
<comment type="caution">
    <text evidence="1">The sequence shown here is derived from an EMBL/GenBank/DDBJ whole genome shotgun (WGS) entry which is preliminary data.</text>
</comment>
<protein>
    <submittedName>
        <fullName evidence="1">Uncharacterized protein</fullName>
    </submittedName>
</protein>
<evidence type="ECO:0000313" key="2">
    <source>
        <dbReference type="Proteomes" id="UP000887116"/>
    </source>
</evidence>
<organism evidence="1 2">
    <name type="scientific">Trichonephila clavata</name>
    <name type="common">Joro spider</name>
    <name type="synonym">Nephila clavata</name>
    <dbReference type="NCBI Taxonomy" id="2740835"/>
    <lineage>
        <taxon>Eukaryota</taxon>
        <taxon>Metazoa</taxon>
        <taxon>Ecdysozoa</taxon>
        <taxon>Arthropoda</taxon>
        <taxon>Chelicerata</taxon>
        <taxon>Arachnida</taxon>
        <taxon>Araneae</taxon>
        <taxon>Araneomorphae</taxon>
        <taxon>Entelegynae</taxon>
        <taxon>Araneoidea</taxon>
        <taxon>Nephilidae</taxon>
        <taxon>Trichonephila</taxon>
    </lineage>
</organism>
<dbReference type="Proteomes" id="UP000887116">
    <property type="component" value="Unassembled WGS sequence"/>
</dbReference>
<gene>
    <name evidence="1" type="primary">AVEN_216218_1</name>
    <name evidence="1" type="ORF">TNCT_643511</name>
</gene>
<name>A0A8X6K9P8_TRICU</name>
<dbReference type="OrthoDB" id="6437429at2759"/>
<sequence>MLQLWLRPQPHSDSTDCIFQQVGVPPHWGTEVHTFFNQHLPKRWIGRSGDAENVFCFWSLRSPGLLWDHVRSRPGSKSNFDSVYWQSSRVLKRLPLSSVDTLSGFVLPSCDVDVIEFSQ</sequence>
<dbReference type="AlphaFoldDB" id="A0A8X6K9P8"/>
<reference evidence="1" key="1">
    <citation type="submission" date="2020-07" db="EMBL/GenBank/DDBJ databases">
        <title>Multicomponent nature underlies the extraordinary mechanical properties of spider dragline silk.</title>
        <authorList>
            <person name="Kono N."/>
            <person name="Nakamura H."/>
            <person name="Mori M."/>
            <person name="Yoshida Y."/>
            <person name="Ohtoshi R."/>
            <person name="Malay A.D."/>
            <person name="Moran D.A.P."/>
            <person name="Tomita M."/>
            <person name="Numata K."/>
            <person name="Arakawa K."/>
        </authorList>
    </citation>
    <scope>NUCLEOTIDE SEQUENCE</scope>
</reference>
<keyword evidence="2" id="KW-1185">Reference proteome</keyword>
<dbReference type="EMBL" id="BMAO01020743">
    <property type="protein sequence ID" value="GFQ69545.1"/>
    <property type="molecule type" value="Genomic_DNA"/>
</dbReference>